<reference evidence="3" key="1">
    <citation type="journal article" date="2021" name="Nat. Commun.">
        <title>Genetic determinants of endophytism in the Arabidopsis root mycobiome.</title>
        <authorList>
            <person name="Mesny F."/>
            <person name="Miyauchi S."/>
            <person name="Thiergart T."/>
            <person name="Pickel B."/>
            <person name="Atanasova L."/>
            <person name="Karlsson M."/>
            <person name="Huettel B."/>
            <person name="Barry K.W."/>
            <person name="Haridas S."/>
            <person name="Chen C."/>
            <person name="Bauer D."/>
            <person name="Andreopoulos W."/>
            <person name="Pangilinan J."/>
            <person name="LaButti K."/>
            <person name="Riley R."/>
            <person name="Lipzen A."/>
            <person name="Clum A."/>
            <person name="Drula E."/>
            <person name="Henrissat B."/>
            <person name="Kohler A."/>
            <person name="Grigoriev I.V."/>
            <person name="Martin F.M."/>
            <person name="Hacquard S."/>
        </authorList>
    </citation>
    <scope>NUCLEOTIDE SEQUENCE</scope>
    <source>
        <strain evidence="3">MPI-SDFR-AT-0068</strain>
    </source>
</reference>
<protein>
    <recommendedName>
        <fullName evidence="2">AMP-dependent synthetase/ligase domain-containing protein</fullName>
    </recommendedName>
</protein>
<evidence type="ECO:0000313" key="4">
    <source>
        <dbReference type="Proteomes" id="UP000813427"/>
    </source>
</evidence>
<dbReference type="GO" id="GO:0006631">
    <property type="term" value="P:fatty acid metabolic process"/>
    <property type="evidence" value="ECO:0007669"/>
    <property type="project" value="TreeGrafter"/>
</dbReference>
<keyword evidence="4" id="KW-1185">Reference proteome</keyword>
<organism evidence="3 4">
    <name type="scientific">Fusarium tricinctum</name>
    <dbReference type="NCBI Taxonomy" id="61284"/>
    <lineage>
        <taxon>Eukaryota</taxon>
        <taxon>Fungi</taxon>
        <taxon>Dikarya</taxon>
        <taxon>Ascomycota</taxon>
        <taxon>Pezizomycotina</taxon>
        <taxon>Sordariomycetes</taxon>
        <taxon>Hypocreomycetidae</taxon>
        <taxon>Hypocreales</taxon>
        <taxon>Nectriaceae</taxon>
        <taxon>Fusarium</taxon>
        <taxon>Fusarium tricinctum species complex</taxon>
    </lineage>
</organism>
<dbReference type="Gene3D" id="3.30.300.30">
    <property type="match status" value="1"/>
</dbReference>
<dbReference type="OrthoDB" id="6614653at2759"/>
<dbReference type="InterPro" id="IPR000873">
    <property type="entry name" value="AMP-dep_synth/lig_dom"/>
</dbReference>
<comment type="similarity">
    <text evidence="1">Belongs to the ATP-dependent AMP-binding enzyme family.</text>
</comment>
<dbReference type="PANTHER" id="PTHR43201:SF8">
    <property type="entry name" value="ACYL-COA SYNTHETASE FAMILY MEMBER 3"/>
    <property type="match status" value="1"/>
</dbReference>
<dbReference type="Pfam" id="PF00501">
    <property type="entry name" value="AMP-binding"/>
    <property type="match status" value="1"/>
</dbReference>
<comment type="caution">
    <text evidence="3">The sequence shown here is derived from an EMBL/GenBank/DDBJ whole genome shotgun (WGS) entry which is preliminary data.</text>
</comment>
<evidence type="ECO:0000313" key="3">
    <source>
        <dbReference type="EMBL" id="KAH7251049.1"/>
    </source>
</evidence>
<accession>A0A8K0S2A7</accession>
<dbReference type="SUPFAM" id="SSF56801">
    <property type="entry name" value="Acetyl-CoA synthetase-like"/>
    <property type="match status" value="1"/>
</dbReference>
<dbReference type="AlphaFoldDB" id="A0A8K0S2A7"/>
<evidence type="ECO:0000259" key="2">
    <source>
        <dbReference type="Pfam" id="PF00501"/>
    </source>
</evidence>
<sequence length="557" mass="62715">MHLQHRTLPDDILFSRLLKLATEKENQVIVDDHSHGTQFGYHHILHGTSKLLQKLQSLDERPLNHGGNVYIGVLAPNGYEFIVAVLAVLAFGGVVVPMPTGALPSEAAYMLQQCNASYLLVGPEQVDLGKRVQEEVSIPTFLIESQVRDVGDLQPTTVYTLDSSLEVDEDCPSILFFTSGTTGPPKGVLHARKTINKYARMAEAGPNDDICLIPSGAFWSVYFTRVFQMLLTGVRIEIQNFGRNYNLIWDKLREKSATKIVLSPTFWYGMMHYYQESISKLPEPVVTEYIEGVRYLRDACATGAMPSAKLKEFWQNLRGGRPLKVLYGSTETQEISICDGDLEITENDLGKPLPGVTVKLDGDEGELLVKTSSLFLGYLNCPDATAERFDADGFFKTGDLVTRRNGKFIFQGRANMDLFKFYTYKVPRPQVEAVLTALPYILEGYILPVEDPHCDTRVAALVRFHGGVEKVNLDKIRLDLSHDLPAYQLPTLLRVLGKHESVPRTWSDKLAMRKMIQQFFPQDSNDRLITDGIQVTDISEFMRRKTTKLWDLSGMRQ</sequence>
<proteinExistence type="inferred from homology"/>
<dbReference type="Gene3D" id="3.40.50.12780">
    <property type="entry name" value="N-terminal domain of ligase-like"/>
    <property type="match status" value="1"/>
</dbReference>
<dbReference type="Proteomes" id="UP000813427">
    <property type="component" value="Unassembled WGS sequence"/>
</dbReference>
<dbReference type="GO" id="GO:0031956">
    <property type="term" value="F:medium-chain fatty acid-CoA ligase activity"/>
    <property type="evidence" value="ECO:0007669"/>
    <property type="project" value="TreeGrafter"/>
</dbReference>
<dbReference type="PROSITE" id="PS00455">
    <property type="entry name" value="AMP_BINDING"/>
    <property type="match status" value="1"/>
</dbReference>
<name>A0A8K0S2A7_9HYPO</name>
<gene>
    <name evidence="3" type="ORF">BKA59DRAFT_491630</name>
</gene>
<dbReference type="InterPro" id="IPR045851">
    <property type="entry name" value="AMP-bd_C_sf"/>
</dbReference>
<evidence type="ECO:0000256" key="1">
    <source>
        <dbReference type="ARBA" id="ARBA00006432"/>
    </source>
</evidence>
<dbReference type="EMBL" id="JAGPXF010000003">
    <property type="protein sequence ID" value="KAH7251049.1"/>
    <property type="molecule type" value="Genomic_DNA"/>
</dbReference>
<feature type="domain" description="AMP-dependent synthetase/ligase" evidence="2">
    <location>
        <begin position="69"/>
        <end position="379"/>
    </location>
</feature>
<dbReference type="PANTHER" id="PTHR43201">
    <property type="entry name" value="ACYL-COA SYNTHETASE"/>
    <property type="match status" value="1"/>
</dbReference>
<dbReference type="InterPro" id="IPR020845">
    <property type="entry name" value="AMP-binding_CS"/>
</dbReference>
<dbReference type="InterPro" id="IPR042099">
    <property type="entry name" value="ANL_N_sf"/>
</dbReference>